<keyword evidence="3" id="KW-1185">Reference proteome</keyword>
<gene>
    <name evidence="2" type="ORF">ALC62_10491</name>
</gene>
<feature type="compositionally biased region" description="Basic and acidic residues" evidence="1">
    <location>
        <begin position="1"/>
        <end position="55"/>
    </location>
</feature>
<evidence type="ECO:0000313" key="2">
    <source>
        <dbReference type="EMBL" id="KYM98802.1"/>
    </source>
</evidence>
<feature type="non-terminal residue" evidence="2">
    <location>
        <position position="1"/>
    </location>
</feature>
<evidence type="ECO:0000256" key="1">
    <source>
        <dbReference type="SAM" id="MobiDB-lite"/>
    </source>
</evidence>
<proteinExistence type="predicted"/>
<name>A0A151IDQ5_9HYME</name>
<organism evidence="2 3">
    <name type="scientific">Cyphomyrmex costatus</name>
    <dbReference type="NCBI Taxonomy" id="456900"/>
    <lineage>
        <taxon>Eukaryota</taxon>
        <taxon>Metazoa</taxon>
        <taxon>Ecdysozoa</taxon>
        <taxon>Arthropoda</taxon>
        <taxon>Hexapoda</taxon>
        <taxon>Insecta</taxon>
        <taxon>Pterygota</taxon>
        <taxon>Neoptera</taxon>
        <taxon>Endopterygota</taxon>
        <taxon>Hymenoptera</taxon>
        <taxon>Apocrita</taxon>
        <taxon>Aculeata</taxon>
        <taxon>Formicoidea</taxon>
        <taxon>Formicidae</taxon>
        <taxon>Myrmicinae</taxon>
        <taxon>Cyphomyrmex</taxon>
    </lineage>
</organism>
<accession>A0A151IDQ5</accession>
<evidence type="ECO:0000313" key="3">
    <source>
        <dbReference type="Proteomes" id="UP000078542"/>
    </source>
</evidence>
<protein>
    <submittedName>
        <fullName evidence="2">Uncharacterized protein</fullName>
    </submittedName>
</protein>
<sequence>QENRKNHVERIEKRGARKLGENSDRKGKEQTNPAEKTKSKSEIERSQKIIEDEKKRRAKKERRSLRDNAK</sequence>
<dbReference type="EMBL" id="KQ977926">
    <property type="protein sequence ID" value="KYM98802.1"/>
    <property type="molecule type" value="Genomic_DNA"/>
</dbReference>
<dbReference type="Proteomes" id="UP000078542">
    <property type="component" value="Unassembled WGS sequence"/>
</dbReference>
<feature type="region of interest" description="Disordered" evidence="1">
    <location>
        <begin position="1"/>
        <end position="70"/>
    </location>
</feature>
<reference evidence="2 3" key="1">
    <citation type="submission" date="2016-03" db="EMBL/GenBank/DDBJ databases">
        <title>Cyphomyrmex costatus WGS genome.</title>
        <authorList>
            <person name="Nygaard S."/>
            <person name="Hu H."/>
            <person name="Boomsma J."/>
            <person name="Zhang G."/>
        </authorList>
    </citation>
    <scope>NUCLEOTIDE SEQUENCE [LARGE SCALE GENOMIC DNA]</scope>
    <source>
        <strain evidence="2">MS0001</strain>
        <tissue evidence="2">Whole body</tissue>
    </source>
</reference>
<dbReference type="AlphaFoldDB" id="A0A151IDQ5"/>